<dbReference type="PANTHER" id="PTHR34220">
    <property type="entry name" value="SENSOR HISTIDINE KINASE YPDA"/>
    <property type="match status" value="1"/>
</dbReference>
<feature type="region of interest" description="Disordered" evidence="12">
    <location>
        <begin position="148"/>
        <end position="173"/>
    </location>
</feature>
<dbReference type="InterPro" id="IPR003594">
    <property type="entry name" value="HATPase_dom"/>
</dbReference>
<dbReference type="SMART" id="SM00304">
    <property type="entry name" value="HAMP"/>
    <property type="match status" value="1"/>
</dbReference>
<evidence type="ECO:0000256" key="12">
    <source>
        <dbReference type="SAM" id="MobiDB-lite"/>
    </source>
</evidence>
<keyword evidence="6" id="KW-0547">Nucleotide-binding</keyword>
<dbReference type="InterPro" id="IPR003660">
    <property type="entry name" value="HAMP_dom"/>
</dbReference>
<dbReference type="Pfam" id="PF06580">
    <property type="entry name" value="His_kinase"/>
    <property type="match status" value="1"/>
</dbReference>
<dbReference type="InterPro" id="IPR010559">
    <property type="entry name" value="Sig_transdc_His_kin_internal"/>
</dbReference>
<protein>
    <submittedName>
        <fullName evidence="15">Sensor histidine kinase</fullName>
    </submittedName>
</protein>
<reference evidence="15" key="2">
    <citation type="submission" date="2021-04" db="EMBL/GenBank/DDBJ databases">
        <authorList>
            <person name="Gilroy R."/>
        </authorList>
    </citation>
    <scope>NUCLEOTIDE SEQUENCE</scope>
    <source>
        <strain evidence="15">USAMLcec3-2134</strain>
    </source>
</reference>
<feature type="transmembrane region" description="Helical" evidence="13">
    <location>
        <begin position="269"/>
        <end position="294"/>
    </location>
</feature>
<gene>
    <name evidence="15" type="ORF">H9763_10550</name>
</gene>
<dbReference type="InterPro" id="IPR050640">
    <property type="entry name" value="Bact_2-comp_sensor_kinase"/>
</dbReference>
<keyword evidence="2" id="KW-1003">Cell membrane</keyword>
<proteinExistence type="predicted"/>
<evidence type="ECO:0000256" key="8">
    <source>
        <dbReference type="ARBA" id="ARBA00022840"/>
    </source>
</evidence>
<keyword evidence="10" id="KW-0902">Two-component regulatory system</keyword>
<dbReference type="CDD" id="cd06225">
    <property type="entry name" value="HAMP"/>
    <property type="match status" value="1"/>
</dbReference>
<dbReference type="Gene3D" id="3.30.565.10">
    <property type="entry name" value="Histidine kinase-like ATPase, C-terminal domain"/>
    <property type="match status" value="1"/>
</dbReference>
<keyword evidence="4" id="KW-0808">Transferase</keyword>
<evidence type="ECO:0000256" key="10">
    <source>
        <dbReference type="ARBA" id="ARBA00023012"/>
    </source>
</evidence>
<sequence>MRKGSRHFYRRLLLVYTAILVGVVALLVLYFISELRQQARDTNLEYMEMEGTEGREYILQSMEDADHIHSSLYNSYDEINDLCHYLSDEINSYMEYRLDNYSGNTSVSYWGIEDFMSRMFVNYSQVSSMSVYSDAQKIRTVYEKDGTSRRIYEPEDSGSGEGESGEKGKLAARRELRDPASLQEIGWIEMEFSTEKFQDIVAFYECAQMLVLDEAGRAVYSSTPGLEELAGIGERELERDYGFFCWEGETDDYRVLTLLAKREAQHIPVWSFLAVLVLGAVSVVIGEIGIHFYLSGIMRRLNAIVDGMENVKAGDLNTRIPCGEKEDELDIIADNFNRMCEDLDAYIKKSYLAEIEQKNAEMAALQSQINPHFLYNTLEAIRMKAICNGDREVGRMLYSMAAMFQSQLKAADVIVLAQELHYSKKYMELFEFRYHDKFRWEVNCEERFLQVPIIKFVIQPVLENYFAHGIRLESDTNFVSLTVRENGAFMEIDVTDNGRGMTEEQREAKNEALEADEFDSHKSMGLANVNRRLRAVYGPECGLMLRPGIDGGLTVTIRFRKEEEERGDLE</sequence>
<evidence type="ECO:0000256" key="13">
    <source>
        <dbReference type="SAM" id="Phobius"/>
    </source>
</evidence>
<dbReference type="Gene3D" id="6.10.340.10">
    <property type="match status" value="1"/>
</dbReference>
<keyword evidence="8" id="KW-0067">ATP-binding</keyword>
<keyword evidence="7 15" id="KW-0418">Kinase</keyword>
<feature type="compositionally biased region" description="Basic and acidic residues" evidence="12">
    <location>
        <begin position="164"/>
        <end position="173"/>
    </location>
</feature>
<evidence type="ECO:0000313" key="16">
    <source>
        <dbReference type="Proteomes" id="UP000886883"/>
    </source>
</evidence>
<accession>A0A9D2MSG1</accession>
<evidence type="ECO:0000256" key="1">
    <source>
        <dbReference type="ARBA" id="ARBA00004651"/>
    </source>
</evidence>
<dbReference type="PANTHER" id="PTHR34220:SF11">
    <property type="entry name" value="SENSOR PROTEIN KINASE HPTS"/>
    <property type="match status" value="1"/>
</dbReference>
<evidence type="ECO:0000256" key="6">
    <source>
        <dbReference type="ARBA" id="ARBA00022741"/>
    </source>
</evidence>
<dbReference type="SUPFAM" id="SSF158472">
    <property type="entry name" value="HAMP domain-like"/>
    <property type="match status" value="1"/>
</dbReference>
<reference evidence="15" key="1">
    <citation type="journal article" date="2021" name="PeerJ">
        <title>Extensive microbial diversity within the chicken gut microbiome revealed by metagenomics and culture.</title>
        <authorList>
            <person name="Gilroy R."/>
            <person name="Ravi A."/>
            <person name="Getino M."/>
            <person name="Pursley I."/>
            <person name="Horton D.L."/>
            <person name="Alikhan N.F."/>
            <person name="Baker D."/>
            <person name="Gharbi K."/>
            <person name="Hall N."/>
            <person name="Watson M."/>
            <person name="Adriaenssens E.M."/>
            <person name="Foster-Nyarko E."/>
            <person name="Jarju S."/>
            <person name="Secka A."/>
            <person name="Antonio M."/>
            <person name="Oren A."/>
            <person name="Chaudhuri R.R."/>
            <person name="La Ragione R."/>
            <person name="Hildebrand F."/>
            <person name="Pallen M.J."/>
        </authorList>
    </citation>
    <scope>NUCLEOTIDE SEQUENCE</scope>
    <source>
        <strain evidence="15">USAMLcec3-2134</strain>
    </source>
</reference>
<evidence type="ECO:0000256" key="7">
    <source>
        <dbReference type="ARBA" id="ARBA00022777"/>
    </source>
</evidence>
<evidence type="ECO:0000256" key="11">
    <source>
        <dbReference type="ARBA" id="ARBA00023136"/>
    </source>
</evidence>
<evidence type="ECO:0000256" key="4">
    <source>
        <dbReference type="ARBA" id="ARBA00022679"/>
    </source>
</evidence>
<dbReference type="Pfam" id="PF02518">
    <property type="entry name" value="HATPase_c"/>
    <property type="match status" value="1"/>
</dbReference>
<dbReference type="GO" id="GO:0005524">
    <property type="term" value="F:ATP binding"/>
    <property type="evidence" value="ECO:0007669"/>
    <property type="project" value="UniProtKB-KW"/>
</dbReference>
<dbReference type="GO" id="GO:0005886">
    <property type="term" value="C:plasma membrane"/>
    <property type="evidence" value="ECO:0007669"/>
    <property type="project" value="UniProtKB-SubCell"/>
</dbReference>
<dbReference type="EMBL" id="DWXE01000040">
    <property type="protein sequence ID" value="HJB91884.1"/>
    <property type="molecule type" value="Genomic_DNA"/>
</dbReference>
<evidence type="ECO:0000256" key="5">
    <source>
        <dbReference type="ARBA" id="ARBA00022692"/>
    </source>
</evidence>
<evidence type="ECO:0000256" key="3">
    <source>
        <dbReference type="ARBA" id="ARBA00022553"/>
    </source>
</evidence>
<evidence type="ECO:0000313" key="15">
    <source>
        <dbReference type="EMBL" id="HJB91884.1"/>
    </source>
</evidence>
<evidence type="ECO:0000256" key="2">
    <source>
        <dbReference type="ARBA" id="ARBA00022475"/>
    </source>
</evidence>
<dbReference type="InterPro" id="IPR036890">
    <property type="entry name" value="HATPase_C_sf"/>
</dbReference>
<keyword evidence="3" id="KW-0597">Phosphoprotein</keyword>
<dbReference type="Pfam" id="PF00672">
    <property type="entry name" value="HAMP"/>
    <property type="match status" value="1"/>
</dbReference>
<keyword evidence="11 13" id="KW-0472">Membrane</keyword>
<evidence type="ECO:0000259" key="14">
    <source>
        <dbReference type="PROSITE" id="PS50885"/>
    </source>
</evidence>
<name>A0A9D2MSG1_9FIRM</name>
<feature type="transmembrane region" description="Helical" evidence="13">
    <location>
        <begin position="12"/>
        <end position="32"/>
    </location>
</feature>
<comment type="caution">
    <text evidence="15">The sequence shown here is derived from an EMBL/GenBank/DDBJ whole genome shotgun (WGS) entry which is preliminary data.</text>
</comment>
<comment type="subcellular location">
    <subcellularLocation>
        <location evidence="1">Cell membrane</location>
        <topology evidence="1">Multi-pass membrane protein</topology>
    </subcellularLocation>
</comment>
<dbReference type="SUPFAM" id="SSF55874">
    <property type="entry name" value="ATPase domain of HSP90 chaperone/DNA topoisomerase II/histidine kinase"/>
    <property type="match status" value="1"/>
</dbReference>
<dbReference type="Proteomes" id="UP000886883">
    <property type="component" value="Unassembled WGS sequence"/>
</dbReference>
<keyword evidence="9 13" id="KW-1133">Transmembrane helix</keyword>
<keyword evidence="5 13" id="KW-0812">Transmembrane</keyword>
<dbReference type="PROSITE" id="PS50885">
    <property type="entry name" value="HAMP"/>
    <property type="match status" value="1"/>
</dbReference>
<dbReference type="AlphaFoldDB" id="A0A9D2MSG1"/>
<evidence type="ECO:0000256" key="9">
    <source>
        <dbReference type="ARBA" id="ARBA00022989"/>
    </source>
</evidence>
<feature type="domain" description="HAMP" evidence="14">
    <location>
        <begin position="295"/>
        <end position="348"/>
    </location>
</feature>
<dbReference type="GO" id="GO:0000155">
    <property type="term" value="F:phosphorelay sensor kinase activity"/>
    <property type="evidence" value="ECO:0007669"/>
    <property type="project" value="InterPro"/>
</dbReference>
<organism evidence="15 16">
    <name type="scientific">Candidatus Eisenbergiella merdigallinarum</name>
    <dbReference type="NCBI Taxonomy" id="2838552"/>
    <lineage>
        <taxon>Bacteria</taxon>
        <taxon>Bacillati</taxon>
        <taxon>Bacillota</taxon>
        <taxon>Clostridia</taxon>
        <taxon>Lachnospirales</taxon>
        <taxon>Lachnospiraceae</taxon>
        <taxon>Eisenbergiella</taxon>
    </lineage>
</organism>